<keyword evidence="2" id="KW-1133">Transmembrane helix</keyword>
<keyword evidence="2" id="KW-0472">Membrane</keyword>
<organism evidence="3 4">
    <name type="scientific">Papaver somniferum</name>
    <name type="common">Opium poppy</name>
    <dbReference type="NCBI Taxonomy" id="3469"/>
    <lineage>
        <taxon>Eukaryota</taxon>
        <taxon>Viridiplantae</taxon>
        <taxon>Streptophyta</taxon>
        <taxon>Embryophyta</taxon>
        <taxon>Tracheophyta</taxon>
        <taxon>Spermatophyta</taxon>
        <taxon>Magnoliopsida</taxon>
        <taxon>Ranunculales</taxon>
        <taxon>Papaveraceae</taxon>
        <taxon>Papaveroideae</taxon>
        <taxon>Papaver</taxon>
    </lineage>
</organism>
<dbReference type="Proteomes" id="UP000316621">
    <property type="component" value="Chromosome 3"/>
</dbReference>
<feature type="region of interest" description="Disordered" evidence="1">
    <location>
        <begin position="60"/>
        <end position="88"/>
    </location>
</feature>
<feature type="compositionally biased region" description="Low complexity" evidence="1">
    <location>
        <begin position="66"/>
        <end position="76"/>
    </location>
</feature>
<protein>
    <submittedName>
        <fullName evidence="3">Uncharacterized protein</fullName>
    </submittedName>
</protein>
<keyword evidence="2" id="KW-0812">Transmembrane</keyword>
<name>A0A4Y7IXJ0_PAPSO</name>
<evidence type="ECO:0000256" key="2">
    <source>
        <dbReference type="SAM" id="Phobius"/>
    </source>
</evidence>
<evidence type="ECO:0000313" key="3">
    <source>
        <dbReference type="EMBL" id="RZC53367.1"/>
    </source>
</evidence>
<sequence>MAMESIFKEKKYPFLFASFILLLCFTILLISNTRNSISYVPKITDLQSTTVQSIIPSIKSEDEVVSSEGGSSSSAEASDDNEEKGDSAAAADIDWRLCKGSVATDYIPCLDNMKAIKGLK</sequence>
<evidence type="ECO:0000313" key="4">
    <source>
        <dbReference type="Proteomes" id="UP000316621"/>
    </source>
</evidence>
<keyword evidence="4" id="KW-1185">Reference proteome</keyword>
<evidence type="ECO:0000256" key="1">
    <source>
        <dbReference type="SAM" id="MobiDB-lite"/>
    </source>
</evidence>
<proteinExistence type="predicted"/>
<gene>
    <name evidence="3" type="ORF">C5167_012236</name>
</gene>
<dbReference type="Gramene" id="RZC53367">
    <property type="protein sequence ID" value="RZC53367"/>
    <property type="gene ID" value="C5167_012236"/>
</dbReference>
<dbReference type="EMBL" id="CM010717">
    <property type="protein sequence ID" value="RZC53367.1"/>
    <property type="molecule type" value="Genomic_DNA"/>
</dbReference>
<feature type="transmembrane region" description="Helical" evidence="2">
    <location>
        <begin position="12"/>
        <end position="31"/>
    </location>
</feature>
<accession>A0A4Y7IXJ0</accession>
<reference evidence="3 4" key="1">
    <citation type="journal article" date="2018" name="Science">
        <title>The opium poppy genome and morphinan production.</title>
        <authorList>
            <person name="Guo L."/>
            <person name="Winzer T."/>
            <person name="Yang X."/>
            <person name="Li Y."/>
            <person name="Ning Z."/>
            <person name="He Z."/>
            <person name="Teodor R."/>
            <person name="Lu Y."/>
            <person name="Bowser T.A."/>
            <person name="Graham I.A."/>
            <person name="Ye K."/>
        </authorList>
    </citation>
    <scope>NUCLEOTIDE SEQUENCE [LARGE SCALE GENOMIC DNA]</scope>
    <source>
        <strain evidence="4">cv. HN1</strain>
        <tissue evidence="3">Leaves</tissue>
    </source>
</reference>
<dbReference type="STRING" id="3469.A0A4Y7IXJ0"/>
<dbReference type="AlphaFoldDB" id="A0A4Y7IXJ0"/>